<dbReference type="Proteomes" id="UP000199652">
    <property type="component" value="Unassembled WGS sequence"/>
</dbReference>
<dbReference type="RefSeq" id="WP_090242677.1">
    <property type="nucleotide sequence ID" value="NZ_FNOU01000002.1"/>
</dbReference>
<dbReference type="Gene3D" id="1.20.1090.10">
    <property type="entry name" value="Dehydroquinate synthase-like - alpha domain"/>
    <property type="match status" value="1"/>
</dbReference>
<proteinExistence type="predicted"/>
<dbReference type="AlphaFoldDB" id="A0A1H3BBU9"/>
<name>A0A1H3BBU9_EUBBA</name>
<dbReference type="Pfam" id="PF00465">
    <property type="entry name" value="Fe-ADH"/>
    <property type="match status" value="1"/>
</dbReference>
<dbReference type="InterPro" id="IPR034802">
    <property type="entry name" value="NADPH_BDH"/>
</dbReference>
<dbReference type="GO" id="GO:0046872">
    <property type="term" value="F:metal ion binding"/>
    <property type="evidence" value="ECO:0007669"/>
    <property type="project" value="InterPro"/>
</dbReference>
<sequence>MKELKFNGNKMIVGPGSIQAIEGIKGQRFSIITGKRAMFDNGTIDGIVGILKAQGKAYDVYSGIGANPTVAEVEEGAKRLKAFDPDVVLAVGGGSAIDAAKVMTLLCEYKTLTIEEIRNGQAPETRQKITLVAAPSTSGTASEVTRAAVVTFEDENIKVGLKTLAFIPDIAILDGNLTLSMPGSVVAETGMDALTHALESYINPNADDFCKPISRAAAEGLFVWLPRSFKNGDIESRQKVHDFQSLAGMSFQNAGLGMSHGIAHAFGGTFGTGHGLLNAIALPIVLAYNAQDPQVKADLDALGQIIGGDVIQEIHRLNTIFEIPQTFKEAGITEEEFLKHYDGLLAGSLKGSTARNPISMDEKSMDGVLKQLYYGTERTEAE</sequence>
<keyword evidence="1" id="KW-0560">Oxidoreductase</keyword>
<dbReference type="Pfam" id="PF25137">
    <property type="entry name" value="ADH_Fe_C"/>
    <property type="match status" value="1"/>
</dbReference>
<dbReference type="CDD" id="cd08179">
    <property type="entry name" value="NADPH_BDH"/>
    <property type="match status" value="1"/>
</dbReference>
<accession>A0A1H3BBU9</accession>
<dbReference type="InterPro" id="IPR056798">
    <property type="entry name" value="ADH_Fe_C"/>
</dbReference>
<evidence type="ECO:0000259" key="2">
    <source>
        <dbReference type="Pfam" id="PF00465"/>
    </source>
</evidence>
<organism evidence="4 5">
    <name type="scientific">Eubacterium barkeri</name>
    <name type="common">Clostridium barkeri</name>
    <dbReference type="NCBI Taxonomy" id="1528"/>
    <lineage>
        <taxon>Bacteria</taxon>
        <taxon>Bacillati</taxon>
        <taxon>Bacillota</taxon>
        <taxon>Clostridia</taxon>
        <taxon>Eubacteriales</taxon>
        <taxon>Eubacteriaceae</taxon>
        <taxon>Eubacterium</taxon>
    </lineage>
</organism>
<reference evidence="5" key="1">
    <citation type="submission" date="2016-10" db="EMBL/GenBank/DDBJ databases">
        <authorList>
            <person name="Varghese N."/>
            <person name="Submissions S."/>
        </authorList>
    </citation>
    <scope>NUCLEOTIDE SEQUENCE [LARGE SCALE GENOMIC DNA]</scope>
    <source>
        <strain evidence="5">VPI 5359</strain>
    </source>
</reference>
<keyword evidence="5" id="KW-1185">Reference proteome</keyword>
<evidence type="ECO:0000259" key="3">
    <source>
        <dbReference type="Pfam" id="PF25137"/>
    </source>
</evidence>
<feature type="domain" description="Alcohol dehydrogenase iron-type/glycerol dehydrogenase GldA" evidence="2">
    <location>
        <begin position="10"/>
        <end position="174"/>
    </location>
</feature>
<dbReference type="FunFam" id="3.40.50.1970:FF:000003">
    <property type="entry name" value="Alcohol dehydrogenase, iron-containing"/>
    <property type="match status" value="1"/>
</dbReference>
<dbReference type="PROSITE" id="PS00913">
    <property type="entry name" value="ADH_IRON_1"/>
    <property type="match status" value="1"/>
</dbReference>
<gene>
    <name evidence="4" type="ORF">SAMN04488579_10219</name>
</gene>
<dbReference type="InterPro" id="IPR001670">
    <property type="entry name" value="ADH_Fe/GldA"/>
</dbReference>
<protein>
    <submittedName>
        <fullName evidence="4">Uncharacterized protein</fullName>
    </submittedName>
</protein>
<dbReference type="STRING" id="1528.SAMN04488579_10219"/>
<evidence type="ECO:0000313" key="4">
    <source>
        <dbReference type="EMBL" id="SDX39407.1"/>
    </source>
</evidence>
<dbReference type="OrthoDB" id="9804734at2"/>
<dbReference type="InterPro" id="IPR018211">
    <property type="entry name" value="ADH_Fe_CS"/>
</dbReference>
<dbReference type="EMBL" id="FNOU01000002">
    <property type="protein sequence ID" value="SDX39407.1"/>
    <property type="molecule type" value="Genomic_DNA"/>
</dbReference>
<dbReference type="SUPFAM" id="SSF56796">
    <property type="entry name" value="Dehydroquinate synthase-like"/>
    <property type="match status" value="1"/>
</dbReference>
<feature type="domain" description="Fe-containing alcohol dehydrogenase-like C-terminal" evidence="3">
    <location>
        <begin position="187"/>
        <end position="372"/>
    </location>
</feature>
<evidence type="ECO:0000256" key="1">
    <source>
        <dbReference type="ARBA" id="ARBA00023002"/>
    </source>
</evidence>
<evidence type="ECO:0000313" key="5">
    <source>
        <dbReference type="Proteomes" id="UP000199652"/>
    </source>
</evidence>
<dbReference type="InterPro" id="IPR039697">
    <property type="entry name" value="Alcohol_dehydrogenase_Fe"/>
</dbReference>
<dbReference type="GO" id="GO:0004022">
    <property type="term" value="F:alcohol dehydrogenase (NAD+) activity"/>
    <property type="evidence" value="ECO:0007669"/>
    <property type="project" value="TreeGrafter"/>
</dbReference>
<dbReference type="Gene3D" id="3.40.50.1970">
    <property type="match status" value="1"/>
</dbReference>
<dbReference type="PANTHER" id="PTHR11496:SF83">
    <property type="entry name" value="HYDROXYACID-OXOACID TRANSHYDROGENASE, MITOCHONDRIAL"/>
    <property type="match status" value="1"/>
</dbReference>
<dbReference type="PANTHER" id="PTHR11496">
    <property type="entry name" value="ALCOHOL DEHYDROGENASE"/>
    <property type="match status" value="1"/>
</dbReference>